<sequence length="561" mass="62944">MVSLTTASNYFLASPYSLTDLNTHTFPSWVFVFNPRRRVRKQEQLVSLNLVAAAKERGSGGSFLEFPEGKGGNYRDSYSRCGGFVRRCRTDWNSEGDLALEAEILEFMRNSENPEAFPSKKQLMNAGRMDLVEAIARQGGWLAFGWDFDDEDNEEDEQQQIKGAQDNGIEDWDFTMMQEYRNGALQERVESNEIRRYRVSSFAVNSSGSASSSGRSLEEAIGDDSGIEGILSRLEKERNINFGFGLREKGNTDCVKSEGGQDDWHAENSKEKTVAGPGRSSKLASLSPGGANNSGGNFTQNISLSGLDGLRNSLKPEIWRTWSIQRAGFPDTELEAAEISYGGTMDVSRDEILELREGGNEHLNKQEELSSCPQEINHKDIRSRLRHLELELSSVLHTLRSNMGELPSQEGYEGSSDLQNLSDAWEFQENEIMNAQDRLRSIRAKLAVVEGKMALAIIDAQKVVEEKQKRFDDARRALRLIRTACIVWPNSASEVLLAGSFDGWASQRKMEKSSAGIFSLCLKLYPGRYEIKFIVDGEWKIDPLRPIVHNNGYENNLLIIT</sequence>
<keyword evidence="1" id="KW-0418">Kinase</keyword>
<keyword evidence="1" id="KW-0808">Transferase</keyword>
<reference evidence="1 2" key="1">
    <citation type="journal article" date="2023" name="Science">
        <title>Complex scaffold remodeling in plant triterpene biosynthesis.</title>
        <authorList>
            <person name="De La Pena R."/>
            <person name="Hodgson H."/>
            <person name="Liu J.C."/>
            <person name="Stephenson M.J."/>
            <person name="Martin A.C."/>
            <person name="Owen C."/>
            <person name="Harkess A."/>
            <person name="Leebens-Mack J."/>
            <person name="Jimenez L.E."/>
            <person name="Osbourn A."/>
            <person name="Sattely E.S."/>
        </authorList>
    </citation>
    <scope>NUCLEOTIDE SEQUENCE [LARGE SCALE GENOMIC DNA]</scope>
    <source>
        <strain evidence="2">cv. JPN11</strain>
        <tissue evidence="1">Leaf</tissue>
    </source>
</reference>
<proteinExistence type="predicted"/>
<dbReference type="Proteomes" id="UP001164539">
    <property type="component" value="Chromosome 9"/>
</dbReference>
<comment type="caution">
    <text evidence="1">The sequence shown here is derived from an EMBL/GenBank/DDBJ whole genome shotgun (WGS) entry which is preliminary data.</text>
</comment>
<evidence type="ECO:0000313" key="1">
    <source>
        <dbReference type="EMBL" id="KAJ4711258.1"/>
    </source>
</evidence>
<dbReference type="EMBL" id="CM051402">
    <property type="protein sequence ID" value="KAJ4711258.1"/>
    <property type="molecule type" value="Genomic_DNA"/>
</dbReference>
<organism evidence="1 2">
    <name type="scientific">Melia azedarach</name>
    <name type="common">Chinaberry tree</name>
    <dbReference type="NCBI Taxonomy" id="155640"/>
    <lineage>
        <taxon>Eukaryota</taxon>
        <taxon>Viridiplantae</taxon>
        <taxon>Streptophyta</taxon>
        <taxon>Embryophyta</taxon>
        <taxon>Tracheophyta</taxon>
        <taxon>Spermatophyta</taxon>
        <taxon>Magnoliopsida</taxon>
        <taxon>eudicotyledons</taxon>
        <taxon>Gunneridae</taxon>
        <taxon>Pentapetalae</taxon>
        <taxon>rosids</taxon>
        <taxon>malvids</taxon>
        <taxon>Sapindales</taxon>
        <taxon>Meliaceae</taxon>
        <taxon>Melia</taxon>
    </lineage>
</organism>
<gene>
    <name evidence="1" type="ORF">OWV82_017305</name>
</gene>
<accession>A0ACC1XIX4</accession>
<keyword evidence="2" id="KW-1185">Reference proteome</keyword>
<protein>
    <submittedName>
        <fullName evidence="1">5'-AMP-activated protein kinase-related</fullName>
    </submittedName>
</protein>
<name>A0ACC1XIX4_MELAZ</name>
<evidence type="ECO:0000313" key="2">
    <source>
        <dbReference type="Proteomes" id="UP001164539"/>
    </source>
</evidence>